<name>A0ABQ9DZM0_TEGGR</name>
<keyword evidence="2" id="KW-0443">Lipid metabolism</keyword>
<keyword evidence="1" id="KW-0378">Hydrolase</keyword>
<organism evidence="4 5">
    <name type="scientific">Tegillarca granosa</name>
    <name type="common">Malaysian cockle</name>
    <name type="synonym">Anadara granosa</name>
    <dbReference type="NCBI Taxonomy" id="220873"/>
    <lineage>
        <taxon>Eukaryota</taxon>
        <taxon>Metazoa</taxon>
        <taxon>Spiralia</taxon>
        <taxon>Lophotrochozoa</taxon>
        <taxon>Mollusca</taxon>
        <taxon>Bivalvia</taxon>
        <taxon>Autobranchia</taxon>
        <taxon>Pteriomorphia</taxon>
        <taxon>Arcoida</taxon>
        <taxon>Arcoidea</taxon>
        <taxon>Arcidae</taxon>
        <taxon>Tegillarca</taxon>
    </lineage>
</organism>
<keyword evidence="5" id="KW-1185">Reference proteome</keyword>
<accession>A0ABQ9DZM0</accession>
<dbReference type="Proteomes" id="UP001217089">
    <property type="component" value="Unassembled WGS sequence"/>
</dbReference>
<evidence type="ECO:0000256" key="3">
    <source>
        <dbReference type="SAM" id="MobiDB-lite"/>
    </source>
</evidence>
<dbReference type="PANTHER" id="PTHR12187:SF11">
    <property type="entry name" value="PHOSPHATIDYLINOSITOL-3,4-BISPHOSPHATE 4-PHOSPHATASE"/>
    <property type="match status" value="1"/>
</dbReference>
<reference evidence="4 5" key="1">
    <citation type="submission" date="2022-12" db="EMBL/GenBank/DDBJ databases">
        <title>Chromosome-level genome of Tegillarca granosa.</title>
        <authorList>
            <person name="Kim J."/>
        </authorList>
    </citation>
    <scope>NUCLEOTIDE SEQUENCE [LARGE SCALE GENOMIC DNA]</scope>
    <source>
        <strain evidence="4">Teg-2019</strain>
        <tissue evidence="4">Adductor muscle</tissue>
    </source>
</reference>
<gene>
    <name evidence="4" type="ORF">KUTeg_024886</name>
</gene>
<evidence type="ECO:0000256" key="1">
    <source>
        <dbReference type="ARBA" id="ARBA00022801"/>
    </source>
</evidence>
<evidence type="ECO:0000313" key="4">
    <source>
        <dbReference type="EMBL" id="KAJ8298355.1"/>
    </source>
</evidence>
<dbReference type="EMBL" id="JARBDR010000923">
    <property type="protein sequence ID" value="KAJ8298355.1"/>
    <property type="molecule type" value="Genomic_DNA"/>
</dbReference>
<evidence type="ECO:0000256" key="2">
    <source>
        <dbReference type="ARBA" id="ARBA00023098"/>
    </source>
</evidence>
<comment type="caution">
    <text evidence="4">The sequence shown here is derived from an EMBL/GenBank/DDBJ whole genome shotgun (WGS) entry which is preliminary data.</text>
</comment>
<evidence type="ECO:0000313" key="5">
    <source>
        <dbReference type="Proteomes" id="UP001217089"/>
    </source>
</evidence>
<dbReference type="InterPro" id="IPR039034">
    <property type="entry name" value="INPP4"/>
</dbReference>
<sequence length="624" mass="71260">MSCFIIHHSYFLKLVLKISYGENYKSISSPDFKPSVKKSDKELEFIPINLHLQRMTVINETKHTTGWYDNITVGAFTAYAQKYKNGGLHRMLRQLKNTYNQDSTLGGATKVQKACNLVKELVSICDTRILQDAAEKYSQSKSEVLPVSMATSGTRKSDTPIPSPPLDDISPEKSWRWSGTDFVKSPTVEPWEMTRLNTEAAVVCLVSMVEDLIANRSGPMDRPKWLNEISPSCDKIKEFYRISPSKIFLYVYEHKGTTRLMHMIKYRRDICFSHAVSISYYYFIDLGEDINDPSTCVFTQIDAVFLLTALVTGFVTRISTCIKDEDFFNQLLNVGVLAQFEGLLSCQGDEMGMIEDFLVAASDLNHVTFQFCRISEEISSPTVSLDSLVKDGEYPDFFRHHMCVSIPLEEEIYNKLPDGLQRGHKVKVTAVFFNIGINEQASLAERFGDTSLQERINAESVAKVFSYVEKYQETIGDPDNGKSGAGSIKELCNKIHYNTMICRKIKGIRFTSCKSAKDRTAMAVTLEQVHILQQEHDLASHVFTQALDCFRSEGVRRENTLKNIGAKKYAFNSLQLLYIPKLYRPPNGTYGNNPISYKFNYVVETFFFISHYFYILRFYFMEQN</sequence>
<proteinExistence type="predicted"/>
<dbReference type="PANTHER" id="PTHR12187">
    <property type="entry name" value="AGAP000124-PA"/>
    <property type="match status" value="1"/>
</dbReference>
<protein>
    <submittedName>
        <fullName evidence="4">Uncharacterized protein</fullName>
    </submittedName>
</protein>
<feature type="region of interest" description="Disordered" evidence="3">
    <location>
        <begin position="148"/>
        <end position="170"/>
    </location>
</feature>